<evidence type="ECO:0000256" key="1">
    <source>
        <dbReference type="SAM" id="SignalP"/>
    </source>
</evidence>
<dbReference type="RefSeq" id="WP_308993494.1">
    <property type="nucleotide sequence ID" value="NZ_CP155618.1"/>
</dbReference>
<accession>A0AAU7ECC0</accession>
<keyword evidence="1" id="KW-0732">Signal</keyword>
<gene>
    <name evidence="2" type="ORF">QLS71_011995</name>
</gene>
<keyword evidence="3" id="KW-1185">Reference proteome</keyword>
<evidence type="ECO:0000313" key="3">
    <source>
        <dbReference type="Proteomes" id="UP001224325"/>
    </source>
</evidence>
<dbReference type="Proteomes" id="UP001224325">
    <property type="component" value="Chromosome"/>
</dbReference>
<name>A0AAU7ECC0_9FLAO</name>
<dbReference type="Pfam" id="PF16930">
    <property type="entry name" value="Porin_5"/>
    <property type="match status" value="1"/>
</dbReference>
<protein>
    <submittedName>
        <fullName evidence="2">Porin</fullName>
    </submittedName>
</protein>
<feature type="chain" id="PRO_5043346909" evidence="1">
    <location>
        <begin position="20"/>
        <end position="378"/>
    </location>
</feature>
<dbReference type="KEGG" id="mlil:QLS71_011995"/>
<dbReference type="EMBL" id="CP155618">
    <property type="protein sequence ID" value="XBL13046.1"/>
    <property type="molecule type" value="Genomic_DNA"/>
</dbReference>
<reference evidence="2" key="1">
    <citation type="submission" date="2024-04" db="EMBL/GenBank/DDBJ databases">
        <title>Mariniflexile litorale, isolated from the shallow sediments of the Sea of Japan.</title>
        <authorList>
            <person name="Romanenko L."/>
            <person name="Isaeva M."/>
        </authorList>
    </citation>
    <scope>NUCLEOTIDE SEQUENCE [LARGE SCALE GENOMIC DNA]</scope>
    <source>
        <strain evidence="2">KMM 9835</strain>
    </source>
</reference>
<dbReference type="InterPro" id="IPR032638">
    <property type="entry name" value="Porin_5"/>
</dbReference>
<organism evidence="2 3">
    <name type="scientific">Mariniflexile litorale</name>
    <dbReference type="NCBI Taxonomy" id="3045158"/>
    <lineage>
        <taxon>Bacteria</taxon>
        <taxon>Pseudomonadati</taxon>
        <taxon>Bacteroidota</taxon>
        <taxon>Flavobacteriia</taxon>
        <taxon>Flavobacteriales</taxon>
        <taxon>Flavobacteriaceae</taxon>
        <taxon>Mariniflexile</taxon>
    </lineage>
</organism>
<sequence length="378" mass="43823">MKRLIFTLLFLFLMINSYSQTTLEESKLSFYGDFRFRIEQDWSSKKADGSFRDDRSRLRYRVRLGLNYLVNQSTSMGVQIRTGEPNKQQDPQLTLGDAYKEFGTLPVGFEKIFFQTNFKGFFTWIGKNTFPFDKNNELFWSDNVYPEGIFLKKSIATKSNFIFPIDISGGHFIIGSSGKSFNKDSYMEGFQLSSILFNDRLKLFPSFYLFKNIPNIPDGGDTFAMDYTIFHLGSQLKLYKSPLINLEMDFYSNLKDNNGVTGIPSNLVKEKNGLVGGISYGQLKTNGDWAFKFTYSYLEQYAAVDFLAQNDWARWDYSSFGSPDGRLTNFKGVELVSEYMLNKSMKLKVKYYLVEQIVPYGDFKETGNRIRLDFDFKF</sequence>
<proteinExistence type="predicted"/>
<evidence type="ECO:0000313" key="2">
    <source>
        <dbReference type="EMBL" id="XBL13046.1"/>
    </source>
</evidence>
<feature type="signal peptide" evidence="1">
    <location>
        <begin position="1"/>
        <end position="19"/>
    </location>
</feature>
<dbReference type="AlphaFoldDB" id="A0AAU7ECC0"/>